<name>A0ACB8Q4X1_9AGAM</name>
<reference evidence="1" key="2">
    <citation type="journal article" date="2022" name="New Phytol.">
        <title>Evolutionary transition to the ectomycorrhizal habit in the genomes of a hyperdiverse lineage of mushroom-forming fungi.</title>
        <authorList>
            <person name="Looney B."/>
            <person name="Miyauchi S."/>
            <person name="Morin E."/>
            <person name="Drula E."/>
            <person name="Courty P.E."/>
            <person name="Kohler A."/>
            <person name="Kuo A."/>
            <person name="LaButti K."/>
            <person name="Pangilinan J."/>
            <person name="Lipzen A."/>
            <person name="Riley R."/>
            <person name="Andreopoulos W."/>
            <person name="He G."/>
            <person name="Johnson J."/>
            <person name="Nolan M."/>
            <person name="Tritt A."/>
            <person name="Barry K.W."/>
            <person name="Grigoriev I.V."/>
            <person name="Nagy L.G."/>
            <person name="Hibbett D."/>
            <person name="Henrissat B."/>
            <person name="Matheny P.B."/>
            <person name="Labbe J."/>
            <person name="Martin F.M."/>
        </authorList>
    </citation>
    <scope>NUCLEOTIDE SEQUENCE</scope>
    <source>
        <strain evidence="1">EC-137</strain>
    </source>
</reference>
<proteinExistence type="predicted"/>
<keyword evidence="2" id="KW-1185">Reference proteome</keyword>
<evidence type="ECO:0000313" key="2">
    <source>
        <dbReference type="Proteomes" id="UP000814128"/>
    </source>
</evidence>
<dbReference type="EMBL" id="MU274208">
    <property type="protein sequence ID" value="KAI0026765.1"/>
    <property type="molecule type" value="Genomic_DNA"/>
</dbReference>
<protein>
    <submittedName>
        <fullName evidence="1">Gti1/Pac2 family-domain-containing protein</fullName>
    </submittedName>
</protein>
<comment type="caution">
    <text evidence="1">The sequence shown here is derived from an EMBL/GenBank/DDBJ whole genome shotgun (WGS) entry which is preliminary data.</text>
</comment>
<dbReference type="Proteomes" id="UP000814128">
    <property type="component" value="Unassembled WGS sequence"/>
</dbReference>
<accession>A0ACB8Q4X1</accession>
<gene>
    <name evidence="1" type="ORF">K488DRAFT_26998</name>
</gene>
<evidence type="ECO:0000313" key="1">
    <source>
        <dbReference type="EMBL" id="KAI0026765.1"/>
    </source>
</evidence>
<feature type="non-terminal residue" evidence="1">
    <location>
        <position position="165"/>
    </location>
</feature>
<reference evidence="1" key="1">
    <citation type="submission" date="2021-02" db="EMBL/GenBank/DDBJ databases">
        <authorList>
            <consortium name="DOE Joint Genome Institute"/>
            <person name="Ahrendt S."/>
            <person name="Looney B.P."/>
            <person name="Miyauchi S."/>
            <person name="Morin E."/>
            <person name="Drula E."/>
            <person name="Courty P.E."/>
            <person name="Chicoki N."/>
            <person name="Fauchery L."/>
            <person name="Kohler A."/>
            <person name="Kuo A."/>
            <person name="Labutti K."/>
            <person name="Pangilinan J."/>
            <person name="Lipzen A."/>
            <person name="Riley R."/>
            <person name="Andreopoulos W."/>
            <person name="He G."/>
            <person name="Johnson J."/>
            <person name="Barry K.W."/>
            <person name="Grigoriev I.V."/>
            <person name="Nagy L."/>
            <person name="Hibbett D."/>
            <person name="Henrissat B."/>
            <person name="Matheny P.B."/>
            <person name="Labbe J."/>
            <person name="Martin F."/>
        </authorList>
    </citation>
    <scope>NUCLEOTIDE SEQUENCE</scope>
    <source>
        <strain evidence="1">EC-137</strain>
    </source>
</reference>
<sequence length="165" mass="18992">MQPPTCINIRIRSVADAHVVFYAVQCGVLPIVTRRLDNEERRAIRSGSVYVWEERGADSEATGLGIERWTDGIRWGPSRVRDEFLFYHEKEIEYEFDALAPPYRLVKQTYSVFLDTDRGRRKWHLIAYFTQESLDTLDAVDAVPHLAALHVPPRSFSSARAVKGR</sequence>
<organism evidence="1 2">
    <name type="scientific">Vararia minispora EC-137</name>
    <dbReference type="NCBI Taxonomy" id="1314806"/>
    <lineage>
        <taxon>Eukaryota</taxon>
        <taxon>Fungi</taxon>
        <taxon>Dikarya</taxon>
        <taxon>Basidiomycota</taxon>
        <taxon>Agaricomycotina</taxon>
        <taxon>Agaricomycetes</taxon>
        <taxon>Russulales</taxon>
        <taxon>Lachnocladiaceae</taxon>
        <taxon>Vararia</taxon>
    </lineage>
</organism>